<dbReference type="SUPFAM" id="SSF54593">
    <property type="entry name" value="Glyoxalase/Bleomycin resistance protein/Dihydroxybiphenyl dioxygenase"/>
    <property type="match status" value="1"/>
</dbReference>
<dbReference type="OrthoDB" id="9795306at2"/>
<dbReference type="InterPro" id="IPR004360">
    <property type="entry name" value="Glyas_Fos-R_dOase_dom"/>
</dbReference>
<dbReference type="AlphaFoldDB" id="A0A261UES2"/>
<organism evidence="2 3">
    <name type="scientific">Bordetella genomosp. 11</name>
    <dbReference type="NCBI Taxonomy" id="1416808"/>
    <lineage>
        <taxon>Bacteria</taxon>
        <taxon>Pseudomonadati</taxon>
        <taxon>Pseudomonadota</taxon>
        <taxon>Betaproteobacteria</taxon>
        <taxon>Burkholderiales</taxon>
        <taxon>Alcaligenaceae</taxon>
        <taxon>Bordetella</taxon>
    </lineage>
</organism>
<dbReference type="Gene3D" id="3.30.720.110">
    <property type="match status" value="1"/>
</dbReference>
<dbReference type="PANTHER" id="PTHR34109:SF1">
    <property type="entry name" value="VOC DOMAIN-CONTAINING PROTEIN"/>
    <property type="match status" value="1"/>
</dbReference>
<evidence type="ECO:0000313" key="3">
    <source>
        <dbReference type="Proteomes" id="UP000215767"/>
    </source>
</evidence>
<comment type="caution">
    <text evidence="2">The sequence shown here is derived from an EMBL/GenBank/DDBJ whole genome shotgun (WGS) entry which is preliminary data.</text>
</comment>
<dbReference type="RefSeq" id="WP_094841859.1">
    <property type="nucleotide sequence ID" value="NZ_NEVS01000004.1"/>
</dbReference>
<dbReference type="InterPro" id="IPR037523">
    <property type="entry name" value="VOC_core"/>
</dbReference>
<feature type="domain" description="VOC" evidence="1">
    <location>
        <begin position="12"/>
        <end position="138"/>
    </location>
</feature>
<dbReference type="PANTHER" id="PTHR34109">
    <property type="entry name" value="BNAUNNG04460D PROTEIN-RELATED"/>
    <property type="match status" value="1"/>
</dbReference>
<accession>A0A261UES2</accession>
<reference evidence="3" key="1">
    <citation type="submission" date="2017-05" db="EMBL/GenBank/DDBJ databases">
        <title>Complete and WGS of Bordetella genogroups.</title>
        <authorList>
            <person name="Spilker T."/>
            <person name="Lipuma J."/>
        </authorList>
    </citation>
    <scope>NUCLEOTIDE SEQUENCE [LARGE SCALE GENOMIC DNA]</scope>
    <source>
        <strain evidence="3">AU8856</strain>
    </source>
</reference>
<dbReference type="Proteomes" id="UP000215767">
    <property type="component" value="Unassembled WGS sequence"/>
</dbReference>
<name>A0A261UES2_9BORD</name>
<proteinExistence type="predicted"/>
<keyword evidence="3" id="KW-1185">Reference proteome</keyword>
<dbReference type="Pfam" id="PF00903">
    <property type="entry name" value="Glyoxalase"/>
    <property type="match status" value="1"/>
</dbReference>
<dbReference type="Gene3D" id="3.30.720.120">
    <property type="match status" value="1"/>
</dbReference>
<dbReference type="InterPro" id="IPR029068">
    <property type="entry name" value="Glyas_Bleomycin-R_OHBP_Dase"/>
</dbReference>
<dbReference type="CDD" id="cd07246">
    <property type="entry name" value="VOC_like"/>
    <property type="match status" value="1"/>
</dbReference>
<protein>
    <submittedName>
        <fullName evidence="2">Glyoxalase</fullName>
    </submittedName>
</protein>
<gene>
    <name evidence="2" type="ORF">CAL28_13570</name>
</gene>
<evidence type="ECO:0000313" key="2">
    <source>
        <dbReference type="EMBL" id="OZI60446.1"/>
    </source>
</evidence>
<dbReference type="EMBL" id="NEVS01000004">
    <property type="protein sequence ID" value="OZI60446.1"/>
    <property type="molecule type" value="Genomic_DNA"/>
</dbReference>
<evidence type="ECO:0000259" key="1">
    <source>
        <dbReference type="PROSITE" id="PS51819"/>
    </source>
</evidence>
<sequence>MSKPTSHPIPPGMHTLTPHLVCANALRAIEFYEKAFGAKLENKLMSPDGKMLMHAMLRIGDSALMLAEECPEWGSLGPQDGQPKSMVIHLYVTDVDATVERAVAAGAKVVMPVTDMFWGDRYGQIDDPSGHRWSVATHKVDVAPEEMQEAMAKMPPGR</sequence>
<dbReference type="PROSITE" id="PS51819">
    <property type="entry name" value="VOC"/>
    <property type="match status" value="1"/>
</dbReference>